<name>A0A5C1YGM7_9MICO</name>
<evidence type="ECO:0000313" key="2">
    <source>
        <dbReference type="EMBL" id="QEO14239.1"/>
    </source>
</evidence>
<keyword evidence="3" id="KW-1185">Reference proteome</keyword>
<dbReference type="Gene3D" id="3.40.50.360">
    <property type="match status" value="1"/>
</dbReference>
<dbReference type="GO" id="GO:0010181">
    <property type="term" value="F:FMN binding"/>
    <property type="evidence" value="ECO:0007669"/>
    <property type="project" value="InterPro"/>
</dbReference>
<dbReference type="EMBL" id="CP043505">
    <property type="protein sequence ID" value="QEO14239.1"/>
    <property type="molecule type" value="Genomic_DNA"/>
</dbReference>
<proteinExistence type="predicted"/>
<evidence type="ECO:0000313" key="3">
    <source>
        <dbReference type="Proteomes" id="UP000324678"/>
    </source>
</evidence>
<dbReference type="InterPro" id="IPR029039">
    <property type="entry name" value="Flavoprotein-like_sf"/>
</dbReference>
<evidence type="ECO:0000259" key="1">
    <source>
        <dbReference type="PROSITE" id="PS50902"/>
    </source>
</evidence>
<gene>
    <name evidence="2" type="ORF">FLP10_07275</name>
</gene>
<dbReference type="InterPro" id="IPR008254">
    <property type="entry name" value="Flavodoxin/NO_synth"/>
</dbReference>
<dbReference type="SUPFAM" id="SSF52218">
    <property type="entry name" value="Flavoproteins"/>
    <property type="match status" value="1"/>
</dbReference>
<dbReference type="OrthoDB" id="3253043at2"/>
<dbReference type="PROSITE" id="PS50902">
    <property type="entry name" value="FLAVODOXIN_LIKE"/>
    <property type="match status" value="1"/>
</dbReference>
<sequence length="170" mass="18627">MHALVVVESFWGHTSTIGRAIADGLAASAVRVAVVETDAAPGRLPPDLDLLVVGGPTHAFSMSTPETRRTAAERGAPTVPERGIREWIKAVERPPTRIPVAVFDTRTRTPEFPGSAATLATRRLSRRGFDPIAEPMTFWVRELDGPLLDGERYRAREWGRDLTVALLHTL</sequence>
<protein>
    <recommendedName>
        <fullName evidence="1">Flavodoxin-like domain-containing protein</fullName>
    </recommendedName>
</protein>
<feature type="domain" description="Flavodoxin-like" evidence="1">
    <location>
        <begin position="3"/>
        <end position="163"/>
    </location>
</feature>
<organism evidence="2 3">
    <name type="scientific">Agromyces intestinalis</name>
    <dbReference type="NCBI Taxonomy" id="2592652"/>
    <lineage>
        <taxon>Bacteria</taxon>
        <taxon>Bacillati</taxon>
        <taxon>Actinomycetota</taxon>
        <taxon>Actinomycetes</taxon>
        <taxon>Micrococcales</taxon>
        <taxon>Microbacteriaceae</taxon>
        <taxon>Agromyces</taxon>
    </lineage>
</organism>
<dbReference type="KEGG" id="ail:FLP10_07275"/>
<dbReference type="RefSeq" id="WP_149160260.1">
    <property type="nucleotide sequence ID" value="NZ_CP043505.1"/>
</dbReference>
<dbReference type="Proteomes" id="UP000324678">
    <property type="component" value="Chromosome"/>
</dbReference>
<accession>A0A5C1YGM7</accession>
<dbReference type="AlphaFoldDB" id="A0A5C1YGM7"/>
<reference evidence="2 3" key="1">
    <citation type="submission" date="2019-09" db="EMBL/GenBank/DDBJ databases">
        <title>Genome sequencing of strain KACC 19306.</title>
        <authorList>
            <person name="Heo J."/>
            <person name="Kim S.-J."/>
            <person name="Kim J.-S."/>
            <person name="Hong S.-B."/>
            <person name="Kwon S.-W."/>
        </authorList>
    </citation>
    <scope>NUCLEOTIDE SEQUENCE [LARGE SCALE GENOMIC DNA]</scope>
    <source>
        <strain evidence="2 3">KACC 19306</strain>
    </source>
</reference>